<dbReference type="Proteomes" id="UP000076088">
    <property type="component" value="Chromosome"/>
</dbReference>
<evidence type="ECO:0000313" key="2">
    <source>
        <dbReference type="EMBL" id="AMU87623.1"/>
    </source>
</evidence>
<dbReference type="RefSeq" id="WP_054724132.1">
    <property type="nucleotide sequence ID" value="NZ_CP009429.1"/>
</dbReference>
<feature type="region of interest" description="Disordered" evidence="1">
    <location>
        <begin position="1"/>
        <end position="24"/>
    </location>
</feature>
<gene>
    <name evidence="2" type="ORF">ATM17_00995</name>
</gene>
<proteinExistence type="predicted"/>
<evidence type="ECO:0000313" key="3">
    <source>
        <dbReference type="Proteomes" id="UP000076088"/>
    </source>
</evidence>
<dbReference type="AlphaFoldDB" id="A0AAC8YWK7"/>
<protein>
    <recommendedName>
        <fullName evidence="4">Terminase small subunit</fullName>
    </recommendedName>
</protein>
<organism evidence="2 3">
    <name type="scientific">Sphingopyxis macrogoltabida</name>
    <name type="common">Sphingomonas macrogoltabidus</name>
    <dbReference type="NCBI Taxonomy" id="33050"/>
    <lineage>
        <taxon>Bacteria</taxon>
        <taxon>Pseudomonadati</taxon>
        <taxon>Pseudomonadota</taxon>
        <taxon>Alphaproteobacteria</taxon>
        <taxon>Sphingomonadales</taxon>
        <taxon>Sphingomonadaceae</taxon>
        <taxon>Sphingopyxis</taxon>
    </lineage>
</organism>
<keyword evidence="3" id="KW-1185">Reference proteome</keyword>
<reference evidence="2 3" key="2">
    <citation type="journal article" date="2016" name="Genome Announc.">
        <title>Complete Genome Sequence of Sphingopyxis macrogoltabida Strain 203N (NBRC 111659), a Polyethylene Glycol Degrader.</title>
        <authorList>
            <person name="Ohtsubo Y."/>
            <person name="Nonoyama S."/>
            <person name="Nagata Y."/>
            <person name="Numata M."/>
            <person name="Tsuchikane K."/>
            <person name="Hosoyama A."/>
            <person name="Yamazoe A."/>
            <person name="Tsuda M."/>
            <person name="Fujita N."/>
            <person name="Kawai F."/>
        </authorList>
    </citation>
    <scope>NUCLEOTIDE SEQUENCE [LARGE SCALE GENOMIC DNA]</scope>
    <source>
        <strain evidence="2 3">203N</strain>
    </source>
</reference>
<evidence type="ECO:0008006" key="4">
    <source>
        <dbReference type="Google" id="ProtNLM"/>
    </source>
</evidence>
<dbReference type="EMBL" id="CP013344">
    <property type="protein sequence ID" value="AMU87623.1"/>
    <property type="molecule type" value="Genomic_DNA"/>
</dbReference>
<name>A0AAC8YWK7_SPHMC</name>
<accession>A0AAC8YWK7</accession>
<sequence length="174" mass="18826">MVVATGDGETGGRGSGNDAVEPQSRQITPHQLQVFLEALAESCHVRASAAVAGFAPSAAYKLRRRDPGFAEAWQAALESGYARLEMALVERAIQTIEVAHDDNPDAIPVVGAMTVAQAIDLMNKHRASIEGGRAKRVRLNARSRPTAEETDAEILRRIAIMAQQREREAEKDAK</sequence>
<reference evidence="3" key="1">
    <citation type="submission" date="2015-11" db="EMBL/GenBank/DDBJ databases">
        <title>Complete genome sequence of a polyethylene-glycol degrader Sphingopyxis macrogoltabida 203N (NBRC 111659).</title>
        <authorList>
            <person name="Yoshiyuki O."/>
            <person name="Shouta N."/>
            <person name="Nagata Y."/>
            <person name="Numata M."/>
            <person name="Tsuchikane K."/>
            <person name="Hosoyama A."/>
            <person name="Yamazoe A."/>
            <person name="Tsuda M."/>
            <person name="Fujita N."/>
            <person name="Kawai F."/>
        </authorList>
    </citation>
    <scope>NUCLEOTIDE SEQUENCE [LARGE SCALE GENOMIC DNA]</scope>
    <source>
        <strain evidence="3">203N</strain>
    </source>
</reference>
<evidence type="ECO:0000256" key="1">
    <source>
        <dbReference type="SAM" id="MobiDB-lite"/>
    </source>
</evidence>